<reference evidence="2 3" key="1">
    <citation type="submission" date="2020-04" db="EMBL/GenBank/DDBJ databases">
        <title>Perkinsus olseni comparative genomics.</title>
        <authorList>
            <person name="Bogema D.R."/>
        </authorList>
    </citation>
    <scope>NUCLEOTIDE SEQUENCE [LARGE SCALE GENOMIC DNA]</scope>
    <source>
        <strain evidence="2">00978-12</strain>
    </source>
</reference>
<feature type="compositionally biased region" description="Gly residues" evidence="1">
    <location>
        <begin position="258"/>
        <end position="272"/>
    </location>
</feature>
<accession>A0A7J6NEN4</accession>
<evidence type="ECO:0000313" key="2">
    <source>
        <dbReference type="EMBL" id="KAF4681421.1"/>
    </source>
</evidence>
<dbReference type="AlphaFoldDB" id="A0A7J6NEN4"/>
<protein>
    <submittedName>
        <fullName evidence="2">Uncharacterized protein</fullName>
    </submittedName>
</protein>
<evidence type="ECO:0000256" key="1">
    <source>
        <dbReference type="SAM" id="MobiDB-lite"/>
    </source>
</evidence>
<gene>
    <name evidence="2" type="ORF">FOZ60_012098</name>
</gene>
<name>A0A7J6NEN4_PEROL</name>
<organism evidence="2 3">
    <name type="scientific">Perkinsus olseni</name>
    <name type="common">Perkinsus atlanticus</name>
    <dbReference type="NCBI Taxonomy" id="32597"/>
    <lineage>
        <taxon>Eukaryota</taxon>
        <taxon>Sar</taxon>
        <taxon>Alveolata</taxon>
        <taxon>Perkinsozoa</taxon>
        <taxon>Perkinsea</taxon>
        <taxon>Perkinsida</taxon>
        <taxon>Perkinsidae</taxon>
        <taxon>Perkinsus</taxon>
    </lineage>
</organism>
<evidence type="ECO:0000313" key="3">
    <source>
        <dbReference type="Proteomes" id="UP000541610"/>
    </source>
</evidence>
<feature type="region of interest" description="Disordered" evidence="1">
    <location>
        <begin position="246"/>
        <end position="326"/>
    </location>
</feature>
<dbReference type="EMBL" id="JABANP010000517">
    <property type="protein sequence ID" value="KAF4681421.1"/>
    <property type="molecule type" value="Genomic_DNA"/>
</dbReference>
<sequence length="326" mass="35524">MQPANAFAFAPGLSPAAEMLNVLGVPADLGPCLVDWLAARLYGSTMSDEARRLQKEGNEQARSSAPDRDAMSMVQAARERLGFISPDLLPDVRVLTNMIKSPAAYVEFSNFDESHAGATARQRVRPTVTGAVVVTLEEEINDPEKGTTPPRFSMGRWMMQFARYSTALMVIDPDCAGNCAVFSRYQLEVGYLADETSCKDALEAEAKYRRSISKKVLSGIPLWECFTEDHFRNSFDRALSEAAGRKAYREVTRTSKGKGSGKGFGKGSGKGPGKGRKGSPYSPWSEDESWGWGLWGSKENNSSKRGHGGQSQSSGPPPKKPKTESH</sequence>
<proteinExistence type="predicted"/>
<comment type="caution">
    <text evidence="2">The sequence shown here is derived from an EMBL/GenBank/DDBJ whole genome shotgun (WGS) entry which is preliminary data.</text>
</comment>
<dbReference type="OrthoDB" id="468338at2759"/>
<dbReference type="Proteomes" id="UP000541610">
    <property type="component" value="Unassembled WGS sequence"/>
</dbReference>